<comment type="caution">
    <text evidence="6">The sequence shown here is derived from an EMBL/GenBank/DDBJ whole genome shotgun (WGS) entry which is preliminary data.</text>
</comment>
<name>A0A917N6X5_9GAMM</name>
<evidence type="ECO:0000256" key="1">
    <source>
        <dbReference type="SAM" id="MobiDB-lite"/>
    </source>
</evidence>
<feature type="signal peptide" evidence="2">
    <location>
        <begin position="1"/>
        <end position="19"/>
    </location>
</feature>
<keyword evidence="2" id="KW-0732">Signal</keyword>
<reference evidence="6" key="1">
    <citation type="journal article" date="2014" name="Int. J. Syst. Evol. Microbiol.">
        <title>Complete genome sequence of Corynebacterium casei LMG S-19264T (=DSM 44701T), isolated from a smear-ripened cheese.</title>
        <authorList>
            <consortium name="US DOE Joint Genome Institute (JGI-PGF)"/>
            <person name="Walter F."/>
            <person name="Albersmeier A."/>
            <person name="Kalinowski J."/>
            <person name="Ruckert C."/>
        </authorList>
    </citation>
    <scope>NUCLEOTIDE SEQUENCE</scope>
    <source>
        <strain evidence="6">JCM 30804</strain>
    </source>
</reference>
<dbReference type="InterPro" id="IPR032295">
    <property type="entry name" value="DUF4842"/>
</dbReference>
<proteinExistence type="predicted"/>
<keyword evidence="7" id="KW-1185">Reference proteome</keyword>
<dbReference type="Pfam" id="PF16130">
    <property type="entry name" value="DUF4842"/>
    <property type="match status" value="1"/>
</dbReference>
<dbReference type="Proteomes" id="UP000613743">
    <property type="component" value="Unassembled WGS sequence"/>
</dbReference>
<dbReference type="Gene3D" id="2.130.10.10">
    <property type="entry name" value="YVTN repeat-like/Quinoprotein amine dehydrogenase"/>
    <property type="match status" value="1"/>
</dbReference>
<dbReference type="InterPro" id="IPR031025">
    <property type="entry name" value="LruC_dom"/>
</dbReference>
<feature type="domain" description="DUF6923" evidence="5">
    <location>
        <begin position="62"/>
        <end position="261"/>
    </location>
</feature>
<dbReference type="EMBL" id="BMPZ01000001">
    <property type="protein sequence ID" value="GGI70999.1"/>
    <property type="molecule type" value="Genomic_DNA"/>
</dbReference>
<accession>A0A917N6X5</accession>
<reference evidence="6" key="2">
    <citation type="submission" date="2020-09" db="EMBL/GenBank/DDBJ databases">
        <authorList>
            <person name="Sun Q."/>
            <person name="Ohkuma M."/>
        </authorList>
    </citation>
    <scope>NUCLEOTIDE SEQUENCE</scope>
    <source>
        <strain evidence="6">JCM 30804</strain>
    </source>
</reference>
<feature type="region of interest" description="Disordered" evidence="1">
    <location>
        <begin position="308"/>
        <end position="330"/>
    </location>
</feature>
<feature type="domain" description="GEVED" evidence="4">
    <location>
        <begin position="351"/>
        <end position="425"/>
    </location>
</feature>
<dbReference type="PROSITE" id="PS51257">
    <property type="entry name" value="PROKAR_LIPOPROTEIN"/>
    <property type="match status" value="1"/>
</dbReference>
<feature type="chain" id="PRO_5036698508" evidence="2">
    <location>
        <begin position="20"/>
        <end position="710"/>
    </location>
</feature>
<protein>
    <submittedName>
        <fullName evidence="6">LruC domain-containing protein</fullName>
    </submittedName>
</protein>
<evidence type="ECO:0000259" key="3">
    <source>
        <dbReference type="Pfam" id="PF16130"/>
    </source>
</evidence>
<dbReference type="SUPFAM" id="SSF63825">
    <property type="entry name" value="YWTD domain"/>
    <property type="match status" value="1"/>
</dbReference>
<evidence type="ECO:0000259" key="5">
    <source>
        <dbReference type="Pfam" id="PF21959"/>
    </source>
</evidence>
<sequence>MKYWPILTACIAYSGSVVAQQAFQACPTQAFIVQSPAKYPILYGVNLGTGSYATLSADMGIDNSLNGVGFSYQDNFLYGWDYQHQTLGKAGSDYQSLPLNIEKDSAAANAGNFYVGDVAINENTWYGYRRGKGLFKIELDNPNRLQMTQVSGSAAFATYSITDFAFHPNNGLLYAVSNGTTGTLLEIDPSSGQATELGVVLVSTQGKFTFGAQFFDPDGNLYVSNNGDGNIYRIHVEHDSPVGELFSYGPSSSTNDGARCALAEVPVGNNVDFGDAPDSYGTLIASNGARHQISEQLYLGSRIDNEADGYPHPLSDDDSRPDNDEDGIQMPTGLEIGEQAVMLVSAHGTGYLNAWFDWDQNGHFDSDEIAISGHSISNGTHTVNIEIPSWAKAGETWARFRLSSIANINPTGGVSDGEVEDYAVTLTETGVSINYYPSASSYTSIAYEDLYPDQGDFDMNDVVMHLRIAEYVKDGQVRRIGFEAELAAMGAAYHNGFAIQLPNITRDRVKESQVTLYQQGVRQTAQPLEADQTYAVLIFTDDLWQQVSTADECLYFRTEPGCGTQYRASWQMTVPFVTPIDQAEMPSFPYDPFIFATPNMDHGLAAKNIAGGHPGRKLEIHLKNKMPTDRFEQAYFGQRDDASSLSQGQTFQDHNGMSWAIEIPMTWQHPLENQRLDDAYRDFIHFAADESQTTATRWYLNPTLDYVFKD</sequence>
<dbReference type="Pfam" id="PF20009">
    <property type="entry name" value="GEVED"/>
    <property type="match status" value="1"/>
</dbReference>
<dbReference type="RefSeq" id="WP_188917553.1">
    <property type="nucleotide sequence ID" value="NZ_BMPZ01000001.1"/>
</dbReference>
<dbReference type="InterPro" id="IPR015943">
    <property type="entry name" value="WD40/YVTN_repeat-like_dom_sf"/>
</dbReference>
<dbReference type="InterPro" id="IPR045474">
    <property type="entry name" value="GEVED"/>
</dbReference>
<evidence type="ECO:0000259" key="4">
    <source>
        <dbReference type="Pfam" id="PF20009"/>
    </source>
</evidence>
<gene>
    <name evidence="6" type="ORF">GCM10009332_05410</name>
</gene>
<dbReference type="NCBIfam" id="TIGR04456">
    <property type="entry name" value="LruC_dom"/>
    <property type="match status" value="1"/>
</dbReference>
<dbReference type="InterPro" id="IPR054215">
    <property type="entry name" value="DUF6923"/>
</dbReference>
<feature type="domain" description="DUF4842" evidence="3">
    <location>
        <begin position="475"/>
        <end position="699"/>
    </location>
</feature>
<dbReference type="Pfam" id="PF21959">
    <property type="entry name" value="DUF6923"/>
    <property type="match status" value="1"/>
</dbReference>
<evidence type="ECO:0000256" key="2">
    <source>
        <dbReference type="SAM" id="SignalP"/>
    </source>
</evidence>
<dbReference type="AlphaFoldDB" id="A0A917N6X5"/>
<organism evidence="6 7">
    <name type="scientific">Shewanella gelidii</name>
    <dbReference type="NCBI Taxonomy" id="1642821"/>
    <lineage>
        <taxon>Bacteria</taxon>
        <taxon>Pseudomonadati</taxon>
        <taxon>Pseudomonadota</taxon>
        <taxon>Gammaproteobacteria</taxon>
        <taxon>Alteromonadales</taxon>
        <taxon>Shewanellaceae</taxon>
        <taxon>Shewanella</taxon>
    </lineage>
</organism>
<evidence type="ECO:0000313" key="7">
    <source>
        <dbReference type="Proteomes" id="UP000613743"/>
    </source>
</evidence>
<evidence type="ECO:0000313" key="6">
    <source>
        <dbReference type="EMBL" id="GGI70999.1"/>
    </source>
</evidence>